<dbReference type="VEuPathDB" id="AmoebaDB:EHI_032780"/>
<evidence type="ECO:0000313" key="3">
    <source>
        <dbReference type="Proteomes" id="UP000078387"/>
    </source>
</evidence>
<name>A0A5K1VCF9_ENTHI</name>
<gene>
    <name evidence="2" type="ORF">CL6EHI_032780</name>
</gene>
<sequence>MEAEEQNNIYAKYDSHVNAIREYLRELWNEFSGIRNKKMELSQKLSEQIDEIAQLQMRVEQLLSEQKEKQDQWKRLATELYLLKKQVPTQIKTEQAND</sequence>
<dbReference type="SUPFAM" id="SSF90250">
    <property type="entry name" value="Troponin coil-coiled subunits"/>
    <property type="match status" value="1"/>
</dbReference>
<feature type="coiled-coil region" evidence="1">
    <location>
        <begin position="38"/>
        <end position="72"/>
    </location>
</feature>
<keyword evidence="1" id="KW-0175">Coiled coil</keyword>
<dbReference type="VEuPathDB" id="AmoebaDB:EHI7A_054720"/>
<protein>
    <submittedName>
        <fullName evidence="2">Uncharacterized protein</fullName>
    </submittedName>
</protein>
<dbReference type="Proteomes" id="UP000078387">
    <property type="component" value="Unassembled WGS sequence"/>
</dbReference>
<evidence type="ECO:0000256" key="1">
    <source>
        <dbReference type="SAM" id="Coils"/>
    </source>
</evidence>
<dbReference type="VEuPathDB" id="AmoebaDB:KM1_105260"/>
<dbReference type="InterPro" id="IPR038077">
    <property type="entry name" value="Troponin_sf"/>
</dbReference>
<accession>A0A5K1VCF9</accession>
<organism evidence="2 3">
    <name type="scientific">Entamoeba histolytica</name>
    <dbReference type="NCBI Taxonomy" id="5759"/>
    <lineage>
        <taxon>Eukaryota</taxon>
        <taxon>Amoebozoa</taxon>
        <taxon>Evosea</taxon>
        <taxon>Archamoebae</taxon>
        <taxon>Mastigamoebida</taxon>
        <taxon>Entamoebidae</taxon>
        <taxon>Entamoeba</taxon>
    </lineage>
</organism>
<reference evidence="2 3" key="1">
    <citation type="submission" date="2016-05" db="EMBL/GenBank/DDBJ databases">
        <title>First whole genome sequencing of Entamoeba histolytica HM1:IMSS-clone-6.</title>
        <authorList>
            <person name="Mukherjee Avik.K."/>
            <person name="Izumyama S."/>
            <person name="Nakada-Tsukui K."/>
            <person name="Nozaki T."/>
        </authorList>
    </citation>
    <scope>NUCLEOTIDE SEQUENCE [LARGE SCALE GENOMIC DNA]</scope>
    <source>
        <strain evidence="2 3">HM1:IMSS clone 6</strain>
    </source>
</reference>
<proteinExistence type="predicted"/>
<comment type="caution">
    <text evidence="2">The sequence shown here is derived from an EMBL/GenBank/DDBJ whole genome shotgun (WGS) entry which is preliminary data.</text>
</comment>
<dbReference type="VEuPathDB" id="AmoebaDB:EHI5A_088920"/>
<dbReference type="VEuPathDB" id="AmoebaDB:EHI8A_054040"/>
<evidence type="ECO:0000313" key="2">
    <source>
        <dbReference type="EMBL" id="GAT97258.1"/>
    </source>
</evidence>
<dbReference type="AlphaFoldDB" id="A0A5K1VCF9"/>
<dbReference type="EMBL" id="BDEQ01000001">
    <property type="protein sequence ID" value="GAT97258.1"/>
    <property type="molecule type" value="Genomic_DNA"/>
</dbReference>